<proteinExistence type="predicted"/>
<name>A0A8H6IN43_9PEZI</name>
<protein>
    <submittedName>
        <fullName evidence="2">Uncharacterized protein</fullName>
    </submittedName>
</protein>
<reference evidence="2 3" key="1">
    <citation type="journal article" date="2020" name="Phytopathology">
        <title>Genome Sequence Resources of Colletotrichum truncatum, C. plurivorum, C. musicola, and C. sojae: Four Species Pathogenic to Soybean (Glycine max).</title>
        <authorList>
            <person name="Rogerio F."/>
            <person name="Boufleur T.R."/>
            <person name="Ciampi-Guillardi M."/>
            <person name="Sukno S.A."/>
            <person name="Thon M.R."/>
            <person name="Massola Junior N.S."/>
            <person name="Baroncelli R."/>
        </authorList>
    </citation>
    <scope>NUCLEOTIDE SEQUENCE [LARGE SCALE GENOMIC DNA]</scope>
    <source>
        <strain evidence="2 3">LFN0009</strain>
    </source>
</reference>
<sequence>MCRVTPARADPILRHGGAPGPGSGPEADSAKDIDMSVIEPLREPEYADSRAVPSLSAANRNFVTAAPKGCPDGLFHPRVPLAAPESFRPSPEREGTYLVAEADVDVHP</sequence>
<accession>A0A8H6IN43</accession>
<evidence type="ECO:0000256" key="1">
    <source>
        <dbReference type="SAM" id="MobiDB-lite"/>
    </source>
</evidence>
<keyword evidence="3" id="KW-1185">Reference proteome</keyword>
<dbReference type="EMBL" id="WIGN01000659">
    <property type="protein sequence ID" value="KAF6786145.1"/>
    <property type="molecule type" value="Genomic_DNA"/>
</dbReference>
<feature type="region of interest" description="Disordered" evidence="1">
    <location>
        <begin position="1"/>
        <end position="33"/>
    </location>
</feature>
<evidence type="ECO:0000313" key="3">
    <source>
        <dbReference type="Proteomes" id="UP000652219"/>
    </source>
</evidence>
<comment type="caution">
    <text evidence="2">The sequence shown here is derived from an EMBL/GenBank/DDBJ whole genome shotgun (WGS) entry which is preliminary data.</text>
</comment>
<gene>
    <name evidence="2" type="ORF">CSOJ01_15480</name>
</gene>
<dbReference type="AlphaFoldDB" id="A0A8H6IN43"/>
<evidence type="ECO:0000313" key="2">
    <source>
        <dbReference type="EMBL" id="KAF6786145.1"/>
    </source>
</evidence>
<organism evidence="2 3">
    <name type="scientific">Colletotrichum sojae</name>
    <dbReference type="NCBI Taxonomy" id="2175907"/>
    <lineage>
        <taxon>Eukaryota</taxon>
        <taxon>Fungi</taxon>
        <taxon>Dikarya</taxon>
        <taxon>Ascomycota</taxon>
        <taxon>Pezizomycotina</taxon>
        <taxon>Sordariomycetes</taxon>
        <taxon>Hypocreomycetidae</taxon>
        <taxon>Glomerellales</taxon>
        <taxon>Glomerellaceae</taxon>
        <taxon>Colletotrichum</taxon>
        <taxon>Colletotrichum orchidearum species complex</taxon>
    </lineage>
</organism>
<dbReference type="Proteomes" id="UP000652219">
    <property type="component" value="Unassembled WGS sequence"/>
</dbReference>